<proteinExistence type="predicted"/>
<comment type="caution">
    <text evidence="1">The sequence shown here is derived from an EMBL/GenBank/DDBJ whole genome shotgun (WGS) entry which is preliminary data.</text>
</comment>
<feature type="non-terminal residue" evidence="1">
    <location>
        <position position="99"/>
    </location>
</feature>
<reference evidence="1" key="1">
    <citation type="submission" date="2021-06" db="EMBL/GenBank/DDBJ databases">
        <authorList>
            <person name="Kallberg Y."/>
            <person name="Tangrot J."/>
            <person name="Rosling A."/>
        </authorList>
    </citation>
    <scope>NUCLEOTIDE SEQUENCE</scope>
    <source>
        <strain evidence="1">MA461A</strain>
    </source>
</reference>
<dbReference type="EMBL" id="CAJVQC010073771">
    <property type="protein sequence ID" value="CAG8812512.1"/>
    <property type="molecule type" value="Genomic_DNA"/>
</dbReference>
<gene>
    <name evidence="1" type="ORF">RPERSI_LOCUS23539</name>
</gene>
<accession>A0ACA9RXS4</accession>
<feature type="non-terminal residue" evidence="1">
    <location>
        <position position="1"/>
    </location>
</feature>
<evidence type="ECO:0000313" key="2">
    <source>
        <dbReference type="Proteomes" id="UP000789920"/>
    </source>
</evidence>
<keyword evidence="2" id="KW-1185">Reference proteome</keyword>
<sequence>PDILESSICTNIAQRQQYIYGFGITKSELKFAVENGLVDEFIELITRFIENHTDLAIGNKENSRLAKQVNVKANKGGVKLKLENRHCSNCHGPGHYTST</sequence>
<dbReference type="Proteomes" id="UP000789920">
    <property type="component" value="Unassembled WGS sequence"/>
</dbReference>
<organism evidence="1 2">
    <name type="scientific">Racocetra persica</name>
    <dbReference type="NCBI Taxonomy" id="160502"/>
    <lineage>
        <taxon>Eukaryota</taxon>
        <taxon>Fungi</taxon>
        <taxon>Fungi incertae sedis</taxon>
        <taxon>Mucoromycota</taxon>
        <taxon>Glomeromycotina</taxon>
        <taxon>Glomeromycetes</taxon>
        <taxon>Diversisporales</taxon>
        <taxon>Gigasporaceae</taxon>
        <taxon>Racocetra</taxon>
    </lineage>
</organism>
<name>A0ACA9RXS4_9GLOM</name>
<protein>
    <submittedName>
        <fullName evidence="1">24035_t:CDS:1</fullName>
    </submittedName>
</protein>
<evidence type="ECO:0000313" key="1">
    <source>
        <dbReference type="EMBL" id="CAG8812512.1"/>
    </source>
</evidence>